<sequence length="98" mass="10599">MCPLSWGCFHVIGIFTTSQFSADWDLCENQVPDGPISLALEIRDNVNNQTPGLPGLLQIIKDYDCPPQPQACAPTDDEIALFAGPDFRGECITLGMGS</sequence>
<organism evidence="2">
    <name type="scientific">marine sediment metagenome</name>
    <dbReference type="NCBI Taxonomy" id="412755"/>
    <lineage>
        <taxon>unclassified sequences</taxon>
        <taxon>metagenomes</taxon>
        <taxon>ecological metagenomes</taxon>
    </lineage>
</organism>
<name>X1E301_9ZZZZ</name>
<accession>X1E301</accession>
<dbReference type="PROSITE" id="PS50915">
    <property type="entry name" value="CRYSTALLIN_BETA_GAMMA"/>
    <property type="match status" value="1"/>
</dbReference>
<dbReference type="EMBL" id="BART01024310">
    <property type="protein sequence ID" value="GAH03018.1"/>
    <property type="molecule type" value="Genomic_DNA"/>
</dbReference>
<protein>
    <recommendedName>
        <fullName evidence="1">Beta/gamma crystallin 'Greek key' domain-containing protein</fullName>
    </recommendedName>
</protein>
<proteinExistence type="predicted"/>
<gene>
    <name evidence="2" type="ORF">S01H4_43960</name>
</gene>
<feature type="non-terminal residue" evidence="2">
    <location>
        <position position="98"/>
    </location>
</feature>
<evidence type="ECO:0000313" key="2">
    <source>
        <dbReference type="EMBL" id="GAH03018.1"/>
    </source>
</evidence>
<evidence type="ECO:0000259" key="1">
    <source>
        <dbReference type="PROSITE" id="PS50915"/>
    </source>
</evidence>
<comment type="caution">
    <text evidence="2">The sequence shown here is derived from an EMBL/GenBank/DDBJ whole genome shotgun (WGS) entry which is preliminary data.</text>
</comment>
<reference evidence="2" key="1">
    <citation type="journal article" date="2014" name="Front. Microbiol.">
        <title>High frequency of phylogenetically diverse reductive dehalogenase-homologous genes in deep subseafloor sedimentary metagenomes.</title>
        <authorList>
            <person name="Kawai M."/>
            <person name="Futagami T."/>
            <person name="Toyoda A."/>
            <person name="Takaki Y."/>
            <person name="Nishi S."/>
            <person name="Hori S."/>
            <person name="Arai W."/>
            <person name="Tsubouchi T."/>
            <person name="Morono Y."/>
            <person name="Uchiyama I."/>
            <person name="Ito T."/>
            <person name="Fujiyama A."/>
            <person name="Inagaki F."/>
            <person name="Takami H."/>
        </authorList>
    </citation>
    <scope>NUCLEOTIDE SEQUENCE</scope>
    <source>
        <strain evidence="2">Expedition CK06-06</strain>
    </source>
</reference>
<dbReference type="AlphaFoldDB" id="X1E301"/>
<feature type="domain" description="Beta/gamma crystallin 'Greek key'" evidence="1">
    <location>
        <begin position="77"/>
        <end position="98"/>
    </location>
</feature>
<dbReference type="InterPro" id="IPR001064">
    <property type="entry name" value="Beta/gamma_crystallin"/>
</dbReference>